<dbReference type="AlphaFoldDB" id="X1D9R3"/>
<dbReference type="SUPFAM" id="SSF48452">
    <property type="entry name" value="TPR-like"/>
    <property type="match status" value="1"/>
</dbReference>
<dbReference type="EMBL" id="BART01022877">
    <property type="protein sequence ID" value="GAH01824.1"/>
    <property type="molecule type" value="Genomic_DNA"/>
</dbReference>
<sequence>DLKFAAQKTLDAAKRKLELDSADSQACLECATALVYLGRNHESLSMVGRAVELNPTDRIVIYNSACVYATVGETDLALDSLEKMTGTGSQNLDWMDNDGDLDSLREHPRFKQLMKRLRK</sequence>
<reference evidence="1" key="1">
    <citation type="journal article" date="2014" name="Front. Microbiol.">
        <title>High frequency of phylogenetically diverse reductive dehalogenase-homologous genes in deep subseafloor sedimentary metagenomes.</title>
        <authorList>
            <person name="Kawai M."/>
            <person name="Futagami T."/>
            <person name="Toyoda A."/>
            <person name="Takaki Y."/>
            <person name="Nishi S."/>
            <person name="Hori S."/>
            <person name="Arai W."/>
            <person name="Tsubouchi T."/>
            <person name="Morono Y."/>
            <person name="Uchiyama I."/>
            <person name="Ito T."/>
            <person name="Fujiyama A."/>
            <person name="Inagaki F."/>
            <person name="Takami H."/>
        </authorList>
    </citation>
    <scope>NUCLEOTIDE SEQUENCE</scope>
    <source>
        <strain evidence="1">Expedition CK06-06</strain>
    </source>
</reference>
<evidence type="ECO:0000313" key="1">
    <source>
        <dbReference type="EMBL" id="GAH01824.1"/>
    </source>
</evidence>
<accession>X1D9R3</accession>
<dbReference type="InterPro" id="IPR011990">
    <property type="entry name" value="TPR-like_helical_dom_sf"/>
</dbReference>
<gene>
    <name evidence="1" type="ORF">S01H4_41777</name>
</gene>
<protein>
    <submittedName>
        <fullName evidence="1">Uncharacterized protein</fullName>
    </submittedName>
</protein>
<name>X1D9R3_9ZZZZ</name>
<dbReference type="NCBIfam" id="NF047558">
    <property type="entry name" value="TPR_END_plus"/>
    <property type="match status" value="1"/>
</dbReference>
<organism evidence="1">
    <name type="scientific">marine sediment metagenome</name>
    <dbReference type="NCBI Taxonomy" id="412755"/>
    <lineage>
        <taxon>unclassified sequences</taxon>
        <taxon>metagenomes</taxon>
        <taxon>ecological metagenomes</taxon>
    </lineage>
</organism>
<proteinExistence type="predicted"/>
<feature type="non-terminal residue" evidence="1">
    <location>
        <position position="1"/>
    </location>
</feature>
<comment type="caution">
    <text evidence="1">The sequence shown here is derived from an EMBL/GenBank/DDBJ whole genome shotgun (WGS) entry which is preliminary data.</text>
</comment>
<dbReference type="Gene3D" id="1.25.40.10">
    <property type="entry name" value="Tetratricopeptide repeat domain"/>
    <property type="match status" value="1"/>
</dbReference>